<feature type="transmembrane region" description="Helical" evidence="3">
    <location>
        <begin position="727"/>
        <end position="748"/>
    </location>
</feature>
<protein>
    <submittedName>
        <fullName evidence="5">Patched family protein</fullName>
    </submittedName>
</protein>
<evidence type="ECO:0000256" key="1">
    <source>
        <dbReference type="ARBA" id="ARBA00005585"/>
    </source>
</evidence>
<feature type="transmembrane region" description="Helical" evidence="3">
    <location>
        <begin position="754"/>
        <end position="781"/>
    </location>
</feature>
<feature type="transmembrane region" description="Helical" evidence="3">
    <location>
        <begin position="133"/>
        <end position="154"/>
    </location>
</feature>
<dbReference type="Proteomes" id="UP000186804">
    <property type="component" value="Unassembled WGS sequence"/>
</dbReference>
<keyword evidence="3" id="KW-1133">Transmembrane helix</keyword>
<dbReference type="GO" id="GO:0016020">
    <property type="term" value="C:membrane"/>
    <property type="evidence" value="ECO:0007669"/>
    <property type="project" value="TreeGrafter"/>
</dbReference>
<evidence type="ECO:0000256" key="2">
    <source>
        <dbReference type="SAM" id="MobiDB-lite"/>
    </source>
</evidence>
<dbReference type="OrthoDB" id="6510177at2759"/>
<dbReference type="VEuPathDB" id="CryptoDB:cand_004560"/>
<dbReference type="PANTHER" id="PTHR10796:SF92">
    <property type="entry name" value="PATCHED-RELATED, ISOFORM A"/>
    <property type="match status" value="1"/>
</dbReference>
<feature type="transmembrane region" description="Helical" evidence="3">
    <location>
        <begin position="531"/>
        <end position="551"/>
    </location>
</feature>
<feature type="transmembrane region" description="Helical" evidence="3">
    <location>
        <begin position="1293"/>
        <end position="1311"/>
    </location>
</feature>
<dbReference type="EMBL" id="LRBS01000091">
    <property type="protein sequence ID" value="OII75095.1"/>
    <property type="molecule type" value="Genomic_DNA"/>
</dbReference>
<feature type="region of interest" description="Disordered" evidence="2">
    <location>
        <begin position="1"/>
        <end position="20"/>
    </location>
</feature>
<feature type="transmembrane region" description="Helical" evidence="3">
    <location>
        <begin position="471"/>
        <end position="491"/>
    </location>
</feature>
<dbReference type="InterPro" id="IPR000731">
    <property type="entry name" value="SSD"/>
</dbReference>
<proteinExistence type="inferred from homology"/>
<dbReference type="PROSITE" id="PS50156">
    <property type="entry name" value="SSD"/>
    <property type="match status" value="2"/>
</dbReference>
<comment type="similarity">
    <text evidence="1">Belongs to the patched family.</text>
</comment>
<evidence type="ECO:0000313" key="5">
    <source>
        <dbReference type="EMBL" id="OII75095.1"/>
    </source>
</evidence>
<feature type="transmembrane region" description="Helical" evidence="3">
    <location>
        <begin position="1317"/>
        <end position="1345"/>
    </location>
</feature>
<evidence type="ECO:0000313" key="6">
    <source>
        <dbReference type="Proteomes" id="UP000186804"/>
    </source>
</evidence>
<organism evidence="5 6">
    <name type="scientific">Cryptosporidium andersoni</name>
    <dbReference type="NCBI Taxonomy" id="117008"/>
    <lineage>
        <taxon>Eukaryota</taxon>
        <taxon>Sar</taxon>
        <taxon>Alveolata</taxon>
        <taxon>Apicomplexa</taxon>
        <taxon>Conoidasida</taxon>
        <taxon>Coccidia</taxon>
        <taxon>Eucoccidiorida</taxon>
        <taxon>Eimeriorina</taxon>
        <taxon>Cryptosporidiidae</taxon>
        <taxon>Cryptosporidium</taxon>
    </lineage>
</organism>
<dbReference type="InterPro" id="IPR053958">
    <property type="entry name" value="HMGCR/SNAP/NPC1-like_SSD"/>
</dbReference>
<comment type="caution">
    <text evidence="5">The sequence shown here is derived from an EMBL/GenBank/DDBJ whole genome shotgun (WGS) entry which is preliminary data.</text>
</comment>
<keyword evidence="3" id="KW-0812">Transmembrane</keyword>
<feature type="transmembrane region" description="Helical" evidence="3">
    <location>
        <begin position="1220"/>
        <end position="1240"/>
    </location>
</feature>
<feature type="domain" description="SSD" evidence="4">
    <location>
        <begin position="731"/>
        <end position="782"/>
    </location>
</feature>
<feature type="transmembrane region" description="Helical" evidence="3">
    <location>
        <begin position="914"/>
        <end position="942"/>
    </location>
</feature>
<name>A0A1J4MM19_9CRYT</name>
<feature type="transmembrane region" description="Helical" evidence="3">
    <location>
        <begin position="503"/>
        <end position="525"/>
    </location>
</feature>
<keyword evidence="6" id="KW-1185">Reference proteome</keyword>
<accession>A0A1J4MM19</accession>
<feature type="transmembrane region" description="Helical" evidence="3">
    <location>
        <begin position="1246"/>
        <end position="1272"/>
    </location>
</feature>
<feature type="domain" description="SSD" evidence="4">
    <location>
        <begin position="1225"/>
        <end position="1343"/>
    </location>
</feature>
<dbReference type="PANTHER" id="PTHR10796">
    <property type="entry name" value="PATCHED-RELATED"/>
    <property type="match status" value="1"/>
</dbReference>
<dbReference type="SUPFAM" id="SSF82866">
    <property type="entry name" value="Multidrug efflux transporter AcrB transmembrane domain"/>
    <property type="match status" value="2"/>
</dbReference>
<sequence>MSNKEEGIIDPVDMEDSLNNDSEDVRIQSTDHLESQINQVNLQTFNTDKSTDDNEYDNLRWWQFWRRFEILRYNSSSSLETQDESTLDGDRQQRNELPKISLLKFFSCTHLFDRYTKRLGKTTSRGAIKHPRILLIFGNTIGLMFGLVVALGLMKLKPFYLEINGSPNLFVPTESIYSKRKTELRNLFGKDSPIIPVLYSNMGPSGTSLLEYIPLKQIWLNELAIQNITVTDKTGKIWNWDDICHHQPTGTSITGSPCIVVSIFGLFMANSGKGIFTEEDFDNAFTGDCCGGVDIRKFAAGNLIKHAYYPHEYTYDKDLPEWPFGINNTQHLMSIYRLNSTIPSDVIITWENKVAELVQKTRKQNMIDILSGDGIRQEVNEDNILNEDIINHVKLQVSEVSNITKENSNNSTSISEFESIQKLDSEYEDNSNKLFKSIDVTKYPNLWNIIHYSEEYVSNETTELANKETPLLLATFALMILFMAGCISGRFPKRSRIMLSSTVILITIYATVGSFATGMVFGVPISALTPLFIHMLLGIVVSYMIITVRTYTKTKIYLRIPHNHLSKLNPKYVRICDNDVFLDITQYIYRPWKGFFPEEPGAEFLKERRNMTTLASEQTISAEISLDDNFDTQSIEKLPKIESNEIQARKVSDDNEIYKDLPNTSLEGNKRIKQINGTAYIASSIEIDEVIFEINGEKKIINNDLDSKNMWDNEVLLYLRLVESGSVVFSSITLTCLTSCAALFLGTVVDFPIVRYYCIHAGFGIMYLFMFHWLIFLPSFVLDERRIFKRKCDILPFIRFRWSEKKSNYLFLREDISNLKVDISSNEVNETSQSKLVLRSFIFKPVFRVRRGVIRKYKKAKNWWNDRSALNKDNLHANKLDKSSSINDDEDISDIDMKDIWIGRLMVESSKVDLILRIMCSFTFRVFACLFFLIMVTLGIIYGRHVNTEFSAEKYLPPSSPLHYFEETLANSWGSEARPMFVVLPGSDKVDWSDRQVRKNFINLVDNILAKDPAITGPLISWVHDYEAFFTGNKYTEDPNHIYAVFAECTGDVDIPEPVNAPKSEYYKFLENWRNQKVIKDDQNQDDTICTISYLNTKHTPDNVGSVTPFLQNVIPEMHDSTMLIFNPNPEDGIQISRILLIVKYDPNNSQYNYETLTRLNNLIDVVFNKQFPGTYIYSDWFAEAERDSHILSIVWKLLLYVTLGVSIILCIIQNPLTGIFIGLVVGGIDIIVILCMYITGLIFDIVAFMVLVTAVSFSIEYVVHITHLFLITDRDNGVERIKDSLLDMGPNVLYAAISTFLGIVLLAFATSEAFKVFLWITTIVLCVSAITGIIIAPALLSILYDFGNFVTSYWGNKKKSKHVVDFHKEPVY</sequence>
<dbReference type="InterPro" id="IPR051697">
    <property type="entry name" value="Patched_domain-protein"/>
</dbReference>
<reference evidence="5 6" key="1">
    <citation type="submission" date="2016-10" db="EMBL/GenBank/DDBJ databases">
        <title>Reductive evolution of mitochondrial metabolism and differential evolution of invasion-related proteins in Cryptosporidium.</title>
        <authorList>
            <person name="Liu S."/>
            <person name="Roellig D.M."/>
            <person name="Guo Y."/>
            <person name="Li N."/>
            <person name="Frace M.A."/>
            <person name="Tang K."/>
            <person name="Zhang L."/>
            <person name="Feng Y."/>
            <person name="Xiao L."/>
        </authorList>
    </citation>
    <scope>NUCLEOTIDE SEQUENCE [LARGE SCALE GENOMIC DNA]</scope>
    <source>
        <strain evidence="5">30847</strain>
    </source>
</reference>
<dbReference type="GeneID" id="92364641"/>
<evidence type="ECO:0000256" key="3">
    <source>
        <dbReference type="SAM" id="Phobius"/>
    </source>
</evidence>
<dbReference type="Gene3D" id="1.20.1640.10">
    <property type="entry name" value="Multidrug efflux transporter AcrB transmembrane domain"/>
    <property type="match status" value="1"/>
</dbReference>
<dbReference type="Pfam" id="PF12349">
    <property type="entry name" value="Sterol-sensing"/>
    <property type="match status" value="1"/>
</dbReference>
<evidence type="ECO:0000259" key="4">
    <source>
        <dbReference type="PROSITE" id="PS50156"/>
    </source>
</evidence>
<dbReference type="RefSeq" id="XP_067067365.1">
    <property type="nucleotide sequence ID" value="XM_067210699.1"/>
</dbReference>
<gene>
    <name evidence="5" type="ORF">cand_004560</name>
</gene>
<feature type="transmembrane region" description="Helical" evidence="3">
    <location>
        <begin position="1194"/>
        <end position="1213"/>
    </location>
</feature>
<keyword evidence="3" id="KW-0472">Membrane</keyword>